<evidence type="ECO:0000313" key="1">
    <source>
        <dbReference type="EMBL" id="MFC3294209.1"/>
    </source>
</evidence>
<gene>
    <name evidence="1" type="ORF">ACFOEI_19415</name>
</gene>
<organism evidence="1 2">
    <name type="scientific">Modicisalibacter luteus</name>
    <dbReference type="NCBI Taxonomy" id="453962"/>
    <lineage>
        <taxon>Bacteria</taxon>
        <taxon>Pseudomonadati</taxon>
        <taxon>Pseudomonadota</taxon>
        <taxon>Gammaproteobacteria</taxon>
        <taxon>Oceanospirillales</taxon>
        <taxon>Halomonadaceae</taxon>
        <taxon>Modicisalibacter</taxon>
    </lineage>
</organism>
<name>A0ABV7M6C1_9GAMM</name>
<dbReference type="Proteomes" id="UP001595640">
    <property type="component" value="Unassembled WGS sequence"/>
</dbReference>
<accession>A0ABV7M6C1</accession>
<dbReference type="RefSeq" id="WP_019020792.1">
    <property type="nucleotide sequence ID" value="NZ_BMXD01000021.1"/>
</dbReference>
<comment type="caution">
    <text evidence="1">The sequence shown here is derived from an EMBL/GenBank/DDBJ whole genome shotgun (WGS) entry which is preliminary data.</text>
</comment>
<dbReference type="EMBL" id="JBHRUH010000044">
    <property type="protein sequence ID" value="MFC3294209.1"/>
    <property type="molecule type" value="Genomic_DNA"/>
</dbReference>
<sequence>MATGLYTVRPDEAILWLGILLDAVFDPTSKTINLARSAEIANQRARDNSLHRALALRPSDGKSQLLALASDFTNYPEDYPDTQRAELIESWMERWVQPEDIKRLNARVRKRRQRLKEANL</sequence>
<proteinExistence type="predicted"/>
<protein>
    <submittedName>
        <fullName evidence="1">Uncharacterized protein</fullName>
    </submittedName>
</protein>
<reference evidence="2" key="1">
    <citation type="journal article" date="2019" name="Int. J. Syst. Evol. Microbiol.">
        <title>The Global Catalogue of Microorganisms (GCM) 10K type strain sequencing project: providing services to taxonomists for standard genome sequencing and annotation.</title>
        <authorList>
            <consortium name="The Broad Institute Genomics Platform"/>
            <consortium name="The Broad Institute Genome Sequencing Center for Infectious Disease"/>
            <person name="Wu L."/>
            <person name="Ma J."/>
        </authorList>
    </citation>
    <scope>NUCLEOTIDE SEQUENCE [LARGE SCALE GENOMIC DNA]</scope>
    <source>
        <strain evidence="2">KCTC 12847</strain>
    </source>
</reference>
<evidence type="ECO:0000313" key="2">
    <source>
        <dbReference type="Proteomes" id="UP001595640"/>
    </source>
</evidence>
<keyword evidence="2" id="KW-1185">Reference proteome</keyword>